<keyword evidence="2" id="KW-0812">Transmembrane</keyword>
<feature type="region of interest" description="Disordered" evidence="1">
    <location>
        <begin position="495"/>
        <end position="591"/>
    </location>
</feature>
<feature type="compositionally biased region" description="Basic and acidic residues" evidence="1">
    <location>
        <begin position="857"/>
        <end position="866"/>
    </location>
</feature>
<keyword evidence="4" id="KW-1185">Reference proteome</keyword>
<feature type="compositionally biased region" description="Polar residues" evidence="1">
    <location>
        <begin position="867"/>
        <end position="907"/>
    </location>
</feature>
<evidence type="ECO:0000313" key="4">
    <source>
        <dbReference type="Proteomes" id="UP001142055"/>
    </source>
</evidence>
<feature type="compositionally biased region" description="Polar residues" evidence="1">
    <location>
        <begin position="102"/>
        <end position="120"/>
    </location>
</feature>
<feature type="compositionally biased region" description="Polar residues" evidence="1">
    <location>
        <begin position="27"/>
        <end position="52"/>
    </location>
</feature>
<feature type="transmembrane region" description="Helical" evidence="2">
    <location>
        <begin position="827"/>
        <end position="851"/>
    </location>
</feature>
<proteinExistence type="predicted"/>
<feature type="compositionally biased region" description="Polar residues" evidence="1">
    <location>
        <begin position="66"/>
        <end position="82"/>
    </location>
</feature>
<feature type="region of interest" description="Disordered" evidence="1">
    <location>
        <begin position="18"/>
        <end position="123"/>
    </location>
</feature>
<organism evidence="3 4">
    <name type="scientific">Blomia tropicalis</name>
    <name type="common">Mite</name>
    <dbReference type="NCBI Taxonomy" id="40697"/>
    <lineage>
        <taxon>Eukaryota</taxon>
        <taxon>Metazoa</taxon>
        <taxon>Ecdysozoa</taxon>
        <taxon>Arthropoda</taxon>
        <taxon>Chelicerata</taxon>
        <taxon>Arachnida</taxon>
        <taxon>Acari</taxon>
        <taxon>Acariformes</taxon>
        <taxon>Sarcoptiformes</taxon>
        <taxon>Astigmata</taxon>
        <taxon>Glycyphagoidea</taxon>
        <taxon>Echimyopodidae</taxon>
        <taxon>Blomia</taxon>
    </lineage>
</organism>
<reference evidence="3" key="1">
    <citation type="submission" date="2022-12" db="EMBL/GenBank/DDBJ databases">
        <title>Genome assemblies of Blomia tropicalis.</title>
        <authorList>
            <person name="Cui Y."/>
        </authorList>
    </citation>
    <scope>NUCLEOTIDE SEQUENCE</scope>
    <source>
        <tissue evidence="3">Adult mites</tissue>
    </source>
</reference>
<feature type="region of interest" description="Disordered" evidence="1">
    <location>
        <begin position="422"/>
        <end position="444"/>
    </location>
</feature>
<feature type="compositionally biased region" description="Low complexity" evidence="1">
    <location>
        <begin position="554"/>
        <end position="591"/>
    </location>
</feature>
<feature type="compositionally biased region" description="Basic and acidic residues" evidence="1">
    <location>
        <begin position="917"/>
        <end position="929"/>
    </location>
</feature>
<dbReference type="AlphaFoldDB" id="A0A9Q0M817"/>
<evidence type="ECO:0000256" key="1">
    <source>
        <dbReference type="SAM" id="MobiDB-lite"/>
    </source>
</evidence>
<evidence type="ECO:0000313" key="3">
    <source>
        <dbReference type="EMBL" id="KAJ6219050.1"/>
    </source>
</evidence>
<keyword evidence="2" id="KW-1133">Transmembrane helix</keyword>
<keyword evidence="2" id="KW-0472">Membrane</keyword>
<feature type="transmembrane region" description="Helical" evidence="2">
    <location>
        <begin position="449"/>
        <end position="473"/>
    </location>
</feature>
<comment type="caution">
    <text evidence="3">The sequence shown here is derived from an EMBL/GenBank/DDBJ whole genome shotgun (WGS) entry which is preliminary data.</text>
</comment>
<feature type="region of interest" description="Disordered" evidence="1">
    <location>
        <begin position="857"/>
        <end position="963"/>
    </location>
</feature>
<feature type="compositionally biased region" description="Polar residues" evidence="1">
    <location>
        <begin position="537"/>
        <end position="549"/>
    </location>
</feature>
<accession>A0A9Q0M817</accession>
<name>A0A9Q0M817_BLOTA</name>
<evidence type="ECO:0000256" key="2">
    <source>
        <dbReference type="SAM" id="Phobius"/>
    </source>
</evidence>
<sequence length="963" mass="107297">MWIHSLLFHILWKESKPTEPKFDGNESKVNQSNVNVSTTSKKGSNVSTSKVKSTNRSRSHVPASVDKSSSKLGRSVSKQRSGSLVALKNSSTSPRKSSSTKLNSSTRLTKMSNKNQSSKSVLAKSKKISTTPKAIILARTSSKTTYIIGICPTIPNRILTFVLYYNYQAMLEDQLYIYDTEQELTDGTLDSIYLDEMKPLKDKWPELYVQMGKNVSIDCSFPMAVVIHKPERVVISCSTKRRSNAIFHFKLDQPTQVSVIEDKFDYGSGITTWIDKSSMFYARTIYPAYYPPGTVVPCHFSLFLFNNDKIEPTGGTLTYQLFKKDGNGLKPEPVADEVDEVKHGYHVPGNNEIIPNKTMCGFIDSTTVRLILYWENPSVITFDRKFLDSITPRASEIHLGDKESNKVVKAEVKQYDLNNLIKFGKPPKSQKSHKSQKSQNTTNGRSTTIIASVTSLIVILCLCGTIVCFFIFYRKESKPNEPRLNENEFKVDQSNVNVSTTSKKGSHVSTSSKGKTNNRTTTSKRSQVPSRIDKSSSKLGRSVSKQRSGSLAALKNSSTSPKKSSSTKLGSSTRLTKMSNKNKSSKSVITKSKKISTTPKAIISARTQSKTIVIHKPERVLIGCSDKSDNTTVFHFKLDEPTKVSVIVSNDVFGFGITTWIDKSSMFYALNIQPQPIYSKHPVDKLTQFGTFELNNDQIHMVGKRFYFDLNDKNANSYVVKPESIQNEEVRELHGYNQPSKAELNVDTIVCGFVDSTSARIIMYSKNPPVITFDWKSIDSIKPRASEIDIHIEGKSTVKTKVKQYDLNKLIKFGKAPKSIFGRSTTIIASVTSLILILCLCGFIVCFFIFYRKESKPTEPRLDGNESKVNQSNVNVSTTSKKGSYVSTPSRSVSKQRSGSLIASKNRSAVRSKSHLTKCDSATRGDKALVKNITARKSSKTKLIGRNSSSKKGSQKSRSKTTK</sequence>
<gene>
    <name evidence="3" type="ORF">RDWZM_004862</name>
</gene>
<feature type="compositionally biased region" description="Polar residues" evidence="1">
    <location>
        <begin position="495"/>
        <end position="529"/>
    </location>
</feature>
<dbReference type="EMBL" id="JAPWDV010000002">
    <property type="protein sequence ID" value="KAJ6219050.1"/>
    <property type="molecule type" value="Genomic_DNA"/>
</dbReference>
<feature type="compositionally biased region" description="Basic residues" evidence="1">
    <location>
        <begin position="953"/>
        <end position="963"/>
    </location>
</feature>
<feature type="compositionally biased region" description="Low complexity" evidence="1">
    <location>
        <begin position="90"/>
        <end position="101"/>
    </location>
</feature>
<dbReference type="Proteomes" id="UP001142055">
    <property type="component" value="Chromosome 2"/>
</dbReference>
<protein>
    <submittedName>
        <fullName evidence="3">Uncharacterized protein</fullName>
    </submittedName>
</protein>